<sequence length="177" mass="19849">MQSRDESRRSPIILPTASNELTTTQEDLLLANHYFERIGSRQRIHEYAIYCHLTQMNKDSLARIISTFETLNCTQMQTPPPILPKNVPFNAKDAIARGRALAFSEGTPEADHAWAYGYTNSEGAEARSSESNPNFAATGVEDQNDPTRTIDEAELAFKNVEALVNCLRARYECQHTA</sequence>
<accession>A0AAD6SL92</accession>
<reference evidence="2" key="1">
    <citation type="submission" date="2023-03" db="EMBL/GenBank/DDBJ databases">
        <title>Massive genome expansion in bonnet fungi (Mycena s.s.) driven by repeated elements and novel gene families across ecological guilds.</title>
        <authorList>
            <consortium name="Lawrence Berkeley National Laboratory"/>
            <person name="Harder C.B."/>
            <person name="Miyauchi S."/>
            <person name="Viragh M."/>
            <person name="Kuo A."/>
            <person name="Thoen E."/>
            <person name="Andreopoulos B."/>
            <person name="Lu D."/>
            <person name="Skrede I."/>
            <person name="Drula E."/>
            <person name="Henrissat B."/>
            <person name="Morin E."/>
            <person name="Kohler A."/>
            <person name="Barry K."/>
            <person name="LaButti K."/>
            <person name="Morin E."/>
            <person name="Salamov A."/>
            <person name="Lipzen A."/>
            <person name="Mereny Z."/>
            <person name="Hegedus B."/>
            <person name="Baldrian P."/>
            <person name="Stursova M."/>
            <person name="Weitz H."/>
            <person name="Taylor A."/>
            <person name="Grigoriev I.V."/>
            <person name="Nagy L.G."/>
            <person name="Martin F."/>
            <person name="Kauserud H."/>
        </authorList>
    </citation>
    <scope>NUCLEOTIDE SEQUENCE</scope>
    <source>
        <strain evidence="2">CBHHK200</strain>
    </source>
</reference>
<organism evidence="2 3">
    <name type="scientific">Mycena alexandri</name>
    <dbReference type="NCBI Taxonomy" id="1745969"/>
    <lineage>
        <taxon>Eukaryota</taxon>
        <taxon>Fungi</taxon>
        <taxon>Dikarya</taxon>
        <taxon>Basidiomycota</taxon>
        <taxon>Agaricomycotina</taxon>
        <taxon>Agaricomycetes</taxon>
        <taxon>Agaricomycetidae</taxon>
        <taxon>Agaricales</taxon>
        <taxon>Marasmiineae</taxon>
        <taxon>Mycenaceae</taxon>
        <taxon>Mycena</taxon>
    </lineage>
</organism>
<name>A0AAD6SL92_9AGAR</name>
<keyword evidence="3" id="KW-1185">Reference proteome</keyword>
<evidence type="ECO:0000313" key="2">
    <source>
        <dbReference type="EMBL" id="KAJ7028788.1"/>
    </source>
</evidence>
<dbReference type="Proteomes" id="UP001218188">
    <property type="component" value="Unassembled WGS sequence"/>
</dbReference>
<protein>
    <submittedName>
        <fullName evidence="2">Uncharacterized protein</fullName>
    </submittedName>
</protein>
<dbReference type="AlphaFoldDB" id="A0AAD6SL92"/>
<comment type="caution">
    <text evidence="2">The sequence shown here is derived from an EMBL/GenBank/DDBJ whole genome shotgun (WGS) entry which is preliminary data.</text>
</comment>
<feature type="region of interest" description="Disordered" evidence="1">
    <location>
        <begin position="124"/>
        <end position="145"/>
    </location>
</feature>
<evidence type="ECO:0000313" key="3">
    <source>
        <dbReference type="Proteomes" id="UP001218188"/>
    </source>
</evidence>
<gene>
    <name evidence="2" type="ORF">C8F04DRAFT_1265540</name>
</gene>
<evidence type="ECO:0000256" key="1">
    <source>
        <dbReference type="SAM" id="MobiDB-lite"/>
    </source>
</evidence>
<proteinExistence type="predicted"/>
<dbReference type="EMBL" id="JARJCM010000108">
    <property type="protein sequence ID" value="KAJ7028788.1"/>
    <property type="molecule type" value="Genomic_DNA"/>
</dbReference>